<name>A0A7W6RKU2_9HYPH</name>
<protein>
    <submittedName>
        <fullName evidence="1">Phage terminase large subunit-like protein</fullName>
    </submittedName>
</protein>
<gene>
    <name evidence="1" type="ORF">GGE12_002076</name>
</gene>
<proteinExistence type="predicted"/>
<evidence type="ECO:0000313" key="2">
    <source>
        <dbReference type="Proteomes" id="UP000533641"/>
    </source>
</evidence>
<accession>A0A7W6RKU2</accession>
<reference evidence="1 2" key="1">
    <citation type="submission" date="2020-08" db="EMBL/GenBank/DDBJ databases">
        <title>Genomic Encyclopedia of Type Strains, Phase IV (KMG-V): Genome sequencing to study the core and pangenomes of soil and plant-associated prokaryotes.</title>
        <authorList>
            <person name="Whitman W."/>
        </authorList>
    </citation>
    <scope>NUCLEOTIDE SEQUENCE [LARGE SCALE GENOMIC DNA]</scope>
    <source>
        <strain evidence="1 2">SEMIA 402</strain>
    </source>
</reference>
<comment type="caution">
    <text evidence="1">The sequence shown here is derived from an EMBL/GenBank/DDBJ whole genome shotgun (WGS) entry which is preliminary data.</text>
</comment>
<evidence type="ECO:0000313" key="1">
    <source>
        <dbReference type="EMBL" id="MBB4274300.1"/>
    </source>
</evidence>
<dbReference type="Proteomes" id="UP000533641">
    <property type="component" value="Unassembled WGS sequence"/>
</dbReference>
<dbReference type="AlphaFoldDB" id="A0A7W6RKU2"/>
<sequence length="56" mass="5829">MVTGAGGKGIVLRVDGLSGDRSPDRLDALVLALTALILGRRRAEGAGIRRIRGLAF</sequence>
<organism evidence="1 2">
    <name type="scientific">Rhizobium mongolense</name>
    <dbReference type="NCBI Taxonomy" id="57676"/>
    <lineage>
        <taxon>Bacteria</taxon>
        <taxon>Pseudomonadati</taxon>
        <taxon>Pseudomonadota</taxon>
        <taxon>Alphaproteobacteria</taxon>
        <taxon>Hyphomicrobiales</taxon>
        <taxon>Rhizobiaceae</taxon>
        <taxon>Rhizobium/Agrobacterium group</taxon>
        <taxon>Rhizobium</taxon>
    </lineage>
</organism>
<dbReference type="EMBL" id="JACIGM010000004">
    <property type="protein sequence ID" value="MBB4274300.1"/>
    <property type="molecule type" value="Genomic_DNA"/>
</dbReference>